<keyword evidence="3" id="KW-1185">Reference proteome</keyword>
<evidence type="ECO:0000256" key="1">
    <source>
        <dbReference type="SAM" id="MobiDB-lite"/>
    </source>
</evidence>
<evidence type="ECO:0000313" key="3">
    <source>
        <dbReference type="Proteomes" id="UP001499924"/>
    </source>
</evidence>
<proteinExistence type="predicted"/>
<dbReference type="EMBL" id="BAAAVV010000004">
    <property type="protein sequence ID" value="GAA3168396.1"/>
    <property type="molecule type" value="Genomic_DNA"/>
</dbReference>
<reference evidence="3" key="1">
    <citation type="journal article" date="2019" name="Int. J. Syst. Evol. Microbiol.">
        <title>The Global Catalogue of Microorganisms (GCM) 10K type strain sequencing project: providing services to taxonomists for standard genome sequencing and annotation.</title>
        <authorList>
            <consortium name="The Broad Institute Genomics Platform"/>
            <consortium name="The Broad Institute Genome Sequencing Center for Infectious Disease"/>
            <person name="Wu L."/>
            <person name="Ma J."/>
        </authorList>
    </citation>
    <scope>NUCLEOTIDE SEQUENCE [LARGE SCALE GENOMIC DNA]</scope>
    <source>
        <strain evidence="3">JCM 15614</strain>
    </source>
</reference>
<name>A0ABP6P6M1_9ACTN</name>
<dbReference type="Proteomes" id="UP001499924">
    <property type="component" value="Unassembled WGS sequence"/>
</dbReference>
<sequence>MPIRSPEDVPTGLYPVMPSFDSLRGGRRRTATDVLVPERPRPEQKAPAPAPRPPEYADLLRLGVVVARAVAAAPLRVARWSLRQPGNCARRLLGV</sequence>
<gene>
    <name evidence="2" type="ORF">GCM10010531_21550</name>
</gene>
<organism evidence="2 3">
    <name type="scientific">Blastococcus jejuensis</name>
    <dbReference type="NCBI Taxonomy" id="351224"/>
    <lineage>
        <taxon>Bacteria</taxon>
        <taxon>Bacillati</taxon>
        <taxon>Actinomycetota</taxon>
        <taxon>Actinomycetes</taxon>
        <taxon>Geodermatophilales</taxon>
        <taxon>Geodermatophilaceae</taxon>
        <taxon>Blastococcus</taxon>
    </lineage>
</organism>
<protein>
    <submittedName>
        <fullName evidence="2">Uncharacterized protein</fullName>
    </submittedName>
</protein>
<feature type="region of interest" description="Disordered" evidence="1">
    <location>
        <begin position="1"/>
        <end position="54"/>
    </location>
</feature>
<evidence type="ECO:0000313" key="2">
    <source>
        <dbReference type="EMBL" id="GAA3168396.1"/>
    </source>
</evidence>
<comment type="caution">
    <text evidence="2">The sequence shown here is derived from an EMBL/GenBank/DDBJ whole genome shotgun (WGS) entry which is preliminary data.</text>
</comment>
<dbReference type="RefSeq" id="WP_344688850.1">
    <property type="nucleotide sequence ID" value="NZ_BAAAVV010000004.1"/>
</dbReference>
<accession>A0ABP6P6M1</accession>